<keyword evidence="1" id="KW-0805">Transcription regulation</keyword>
<dbReference type="Pfam" id="PF08279">
    <property type="entry name" value="HTH_11"/>
    <property type="match status" value="1"/>
</dbReference>
<reference evidence="4 5" key="1">
    <citation type="submission" date="2018-06" db="EMBL/GenBank/DDBJ databases">
        <authorList>
            <consortium name="Pathogen Informatics"/>
            <person name="Doyle S."/>
        </authorList>
    </citation>
    <scope>NUCLEOTIDE SEQUENCE [LARGE SCALE GENOMIC DNA]</scope>
    <source>
        <strain evidence="4 5">NCTC12112</strain>
    </source>
</reference>
<dbReference type="EMBL" id="LS483487">
    <property type="protein sequence ID" value="SQJ12646.1"/>
    <property type="molecule type" value="Genomic_DNA"/>
</dbReference>
<accession>A0AAX2JDV6</accession>
<dbReference type="InterPro" id="IPR026881">
    <property type="entry name" value="WYL_dom"/>
</dbReference>
<dbReference type="Proteomes" id="UP000249008">
    <property type="component" value="Chromosome 1"/>
</dbReference>
<organism evidence="4 5">
    <name type="scientific">Fusobacterium ulcerans</name>
    <dbReference type="NCBI Taxonomy" id="861"/>
    <lineage>
        <taxon>Bacteria</taxon>
        <taxon>Fusobacteriati</taxon>
        <taxon>Fusobacteriota</taxon>
        <taxon>Fusobacteriia</taxon>
        <taxon>Fusobacteriales</taxon>
        <taxon>Fusobacteriaceae</taxon>
        <taxon>Fusobacterium</taxon>
    </lineage>
</organism>
<evidence type="ECO:0000313" key="5">
    <source>
        <dbReference type="Proteomes" id="UP000249008"/>
    </source>
</evidence>
<feature type="domain" description="HTH deoR-type" evidence="3">
    <location>
        <begin position="2"/>
        <end position="60"/>
    </location>
</feature>
<dbReference type="GO" id="GO:0000502">
    <property type="term" value="C:proteasome complex"/>
    <property type="evidence" value="ECO:0007669"/>
    <property type="project" value="UniProtKB-KW"/>
</dbReference>
<keyword evidence="4" id="KW-0647">Proteasome</keyword>
<dbReference type="Pfam" id="PF25583">
    <property type="entry name" value="WCX"/>
    <property type="match status" value="1"/>
</dbReference>
<dbReference type="InterPro" id="IPR028349">
    <property type="entry name" value="PafC-like"/>
</dbReference>
<dbReference type="PROSITE" id="PS52050">
    <property type="entry name" value="WYL"/>
    <property type="match status" value="1"/>
</dbReference>
<dbReference type="PANTHER" id="PTHR34580:SF1">
    <property type="entry name" value="PROTEIN PAFC"/>
    <property type="match status" value="1"/>
</dbReference>
<protein>
    <submittedName>
        <fullName evidence="4">Proteasome accessory factor C</fullName>
    </submittedName>
</protein>
<gene>
    <name evidence="4" type="primary">pafC</name>
    <name evidence="4" type="ORF">NCTC12112_02762</name>
</gene>
<dbReference type="PIRSF" id="PIRSF016838">
    <property type="entry name" value="PafC"/>
    <property type="match status" value="1"/>
</dbReference>
<evidence type="ECO:0000256" key="1">
    <source>
        <dbReference type="ARBA" id="ARBA00023015"/>
    </source>
</evidence>
<dbReference type="Gene3D" id="1.10.10.10">
    <property type="entry name" value="Winged helix-like DNA-binding domain superfamily/Winged helix DNA-binding domain"/>
    <property type="match status" value="1"/>
</dbReference>
<dbReference type="InterPro" id="IPR051534">
    <property type="entry name" value="CBASS_pafABC_assoc_protein"/>
</dbReference>
<evidence type="ECO:0000313" key="4">
    <source>
        <dbReference type="EMBL" id="SQJ12646.1"/>
    </source>
</evidence>
<dbReference type="InterPro" id="IPR036388">
    <property type="entry name" value="WH-like_DNA-bd_sf"/>
</dbReference>
<evidence type="ECO:0000256" key="2">
    <source>
        <dbReference type="ARBA" id="ARBA00023163"/>
    </source>
</evidence>
<dbReference type="GeneID" id="78454035"/>
<dbReference type="InterPro" id="IPR036390">
    <property type="entry name" value="WH_DNA-bd_sf"/>
</dbReference>
<proteinExistence type="predicted"/>
<dbReference type="Pfam" id="PF13280">
    <property type="entry name" value="WYL"/>
    <property type="match status" value="1"/>
</dbReference>
<dbReference type="PROSITE" id="PS51000">
    <property type="entry name" value="HTH_DEOR_2"/>
    <property type="match status" value="1"/>
</dbReference>
<dbReference type="RefSeq" id="WP_005980492.1">
    <property type="nucleotide sequence ID" value="NZ_BAABXY010000001.1"/>
</dbReference>
<dbReference type="KEGG" id="ful:C4N20_04385"/>
<dbReference type="InterPro" id="IPR001034">
    <property type="entry name" value="DeoR_HTH"/>
</dbReference>
<evidence type="ECO:0000259" key="3">
    <source>
        <dbReference type="PROSITE" id="PS51000"/>
    </source>
</evidence>
<dbReference type="AlphaFoldDB" id="A0AAX2JDV6"/>
<sequence length="303" mass="35036">MQINRLFEMLYILINRKHITAKELALHFEVSVRTIYRDIDILCSSGIPVYTSQGSGGGIFIEKNYVLNNSVFTDEEQEKIITSLQSIPSLNATDNSKLISKLSGLFKKNYLNWIEIDFSRWGDSDHDNQNYILIKNSIIGHTIISFAYISSYGEVTLRKICPVKLFFKSSSWYLQGFCLDKKDYRTFKISRMSSLKASPEIFNINELPLPPSLEVKREDCPSLVNLKLEFPSHLGYRVYDGFSSEEIEKTKDGNYVVTTSFPHDKWVYSFLLSFGSDVKVLEPEEIRINLLNEIEKIKKIYKE</sequence>
<dbReference type="InterPro" id="IPR057727">
    <property type="entry name" value="WCX_dom"/>
</dbReference>
<dbReference type="InterPro" id="IPR013196">
    <property type="entry name" value="HTH_11"/>
</dbReference>
<dbReference type="SUPFAM" id="SSF46785">
    <property type="entry name" value="Winged helix' DNA-binding domain"/>
    <property type="match status" value="1"/>
</dbReference>
<keyword evidence="2" id="KW-0804">Transcription</keyword>
<name>A0AAX2JDV6_9FUSO</name>
<dbReference type="GO" id="GO:0003700">
    <property type="term" value="F:DNA-binding transcription factor activity"/>
    <property type="evidence" value="ECO:0007669"/>
    <property type="project" value="InterPro"/>
</dbReference>
<dbReference type="PANTHER" id="PTHR34580">
    <property type="match status" value="1"/>
</dbReference>